<dbReference type="Proteomes" id="UP001234354">
    <property type="component" value="Unassembled WGS sequence"/>
</dbReference>
<evidence type="ECO:0000256" key="1">
    <source>
        <dbReference type="ARBA" id="ARBA00009677"/>
    </source>
</evidence>
<keyword evidence="3" id="KW-0969">Cilium</keyword>
<protein>
    <submittedName>
        <fullName evidence="3">Flagellar basal-body rod protein FlgC</fullName>
    </submittedName>
</protein>
<feature type="domain" description="Flagellar basal-body/hook protein C-terminal" evidence="2">
    <location>
        <begin position="79"/>
        <end position="119"/>
    </location>
</feature>
<keyword evidence="3" id="KW-0282">Flagellum</keyword>
<organism evidence="3 4">
    <name type="scientific">Pseudoxanthomonas winnipegensis</name>
    <dbReference type="NCBI Taxonomy" id="2480810"/>
    <lineage>
        <taxon>Bacteria</taxon>
        <taxon>Pseudomonadati</taxon>
        <taxon>Pseudomonadota</taxon>
        <taxon>Gammaproteobacteria</taxon>
        <taxon>Lysobacterales</taxon>
        <taxon>Lysobacteraceae</taxon>
        <taxon>Pseudoxanthomonas</taxon>
    </lineage>
</organism>
<dbReference type="EMBL" id="JAUTBB010000001">
    <property type="protein sequence ID" value="MDQ1120672.1"/>
    <property type="molecule type" value="Genomic_DNA"/>
</dbReference>
<accession>A0AAW8GFW4</accession>
<gene>
    <name evidence="3" type="ORF">QE383_002980</name>
</gene>
<proteinExistence type="inferred from homology"/>
<dbReference type="AlphaFoldDB" id="A0AAW8GFW4"/>
<dbReference type="Pfam" id="PF06429">
    <property type="entry name" value="Flg_bbr_C"/>
    <property type="match status" value="1"/>
</dbReference>
<dbReference type="RefSeq" id="WP_306994200.1">
    <property type="nucleotide sequence ID" value="NZ_JAUTBB010000001.1"/>
</dbReference>
<evidence type="ECO:0000313" key="3">
    <source>
        <dbReference type="EMBL" id="MDQ1120672.1"/>
    </source>
</evidence>
<comment type="caution">
    <text evidence="3">The sequence shown here is derived from an EMBL/GenBank/DDBJ whole genome shotgun (WGS) entry which is preliminary data.</text>
</comment>
<dbReference type="InterPro" id="IPR010930">
    <property type="entry name" value="Flg_bb/hook_C_dom"/>
</dbReference>
<comment type="similarity">
    <text evidence="1">Belongs to the flagella basal body rod proteins family.</text>
</comment>
<sequence>MSMIDGLLDVSRAGMQNERLRMEAASQAIALANQAISPDRARDISGFHDLVSAGDGAWSGPVRTVHDPAHPYADKDGNVHYPSVDLAQEMTTMLGASRGYEANVRSFNVLRGMALKALEIGSR</sequence>
<evidence type="ECO:0000259" key="2">
    <source>
        <dbReference type="Pfam" id="PF06429"/>
    </source>
</evidence>
<name>A0AAW8GFW4_9GAMM</name>
<keyword evidence="3" id="KW-0966">Cell projection</keyword>
<evidence type="ECO:0000313" key="4">
    <source>
        <dbReference type="Proteomes" id="UP001234354"/>
    </source>
</evidence>
<reference evidence="3" key="1">
    <citation type="submission" date="2023-07" db="EMBL/GenBank/DDBJ databases">
        <title>Functional and genomic diversity of the sorghum phyllosphere microbiome.</title>
        <authorList>
            <person name="Shade A."/>
        </authorList>
    </citation>
    <scope>NUCLEOTIDE SEQUENCE</scope>
    <source>
        <strain evidence="3">SORGH_AS_0908</strain>
    </source>
</reference>